<dbReference type="PRINTS" id="PR01438">
    <property type="entry name" value="UNVRSLSTRESS"/>
</dbReference>
<dbReference type="AlphaFoldDB" id="A0A848KYV4"/>
<dbReference type="InterPro" id="IPR006015">
    <property type="entry name" value="Universal_stress_UspA"/>
</dbReference>
<accession>A0A848KYV4</accession>
<comment type="caution">
    <text evidence="3">The sequence shown here is derived from an EMBL/GenBank/DDBJ whole genome shotgun (WGS) entry which is preliminary data.</text>
</comment>
<dbReference type="PANTHER" id="PTHR31964">
    <property type="entry name" value="ADENINE NUCLEOTIDE ALPHA HYDROLASES-LIKE SUPERFAMILY PROTEIN"/>
    <property type="match status" value="1"/>
</dbReference>
<dbReference type="Gene3D" id="3.40.50.620">
    <property type="entry name" value="HUPs"/>
    <property type="match status" value="2"/>
</dbReference>
<evidence type="ECO:0000256" key="1">
    <source>
        <dbReference type="ARBA" id="ARBA00008791"/>
    </source>
</evidence>
<evidence type="ECO:0000313" key="3">
    <source>
        <dbReference type="EMBL" id="NMO00618.1"/>
    </source>
</evidence>
<keyword evidence="4" id="KW-1185">Reference proteome</keyword>
<sequence length="288" mass="29756">MAKFVVGVDDSESSTKAIRWAAHAAAMEDADLTVVCAYDASVSNYAPGLVIPQDVVDAISAEARELADSSATLAAEVAPDIHISTTVVEGDAAGALLELGKDSTVVVGTRGLGSIRGLLLGSVGVSIAAHHHGRSVIVEGASTLHEDGPVVVGVSDDPISDPAVAEAYRQASLRNVKLIAVHTWSQLDADALHGYGIEPDAIARMSDDAVEALAERMAGYAADYPDVVVDRRVLPDDAAKAVVEAAGEDASLIIVGSRGRGGFRGLLLGSTSQKVLHHARCPVMVVRQ</sequence>
<reference evidence="3 4" key="1">
    <citation type="submission" date="2020-04" db="EMBL/GenBank/DDBJ databases">
        <title>Gordonia sp. nov. TBRC 11910.</title>
        <authorList>
            <person name="Suriyachadkun C."/>
        </authorList>
    </citation>
    <scope>NUCLEOTIDE SEQUENCE [LARGE SCALE GENOMIC DNA]</scope>
    <source>
        <strain evidence="3 4">TBRC 11910</strain>
    </source>
</reference>
<name>A0A848KYV4_9ACTN</name>
<dbReference type="PROSITE" id="PS50007">
    <property type="entry name" value="PIPLC_X_DOMAIN"/>
    <property type="match status" value="1"/>
</dbReference>
<protein>
    <submittedName>
        <fullName evidence="3">Universal stress protein</fullName>
    </submittedName>
</protein>
<dbReference type="SUPFAM" id="SSF52402">
    <property type="entry name" value="Adenine nucleotide alpha hydrolases-like"/>
    <property type="match status" value="2"/>
</dbReference>
<evidence type="ECO:0000313" key="4">
    <source>
        <dbReference type="Proteomes" id="UP000550729"/>
    </source>
</evidence>
<dbReference type="EMBL" id="JABBNB010000004">
    <property type="protein sequence ID" value="NMO00618.1"/>
    <property type="molecule type" value="Genomic_DNA"/>
</dbReference>
<dbReference type="Proteomes" id="UP000550729">
    <property type="component" value="Unassembled WGS sequence"/>
</dbReference>
<dbReference type="InterPro" id="IPR014729">
    <property type="entry name" value="Rossmann-like_a/b/a_fold"/>
</dbReference>
<dbReference type="Pfam" id="PF00582">
    <property type="entry name" value="Usp"/>
    <property type="match status" value="2"/>
</dbReference>
<dbReference type="PANTHER" id="PTHR31964:SF113">
    <property type="entry name" value="USPA DOMAIN-CONTAINING PROTEIN"/>
    <property type="match status" value="1"/>
</dbReference>
<evidence type="ECO:0000259" key="2">
    <source>
        <dbReference type="Pfam" id="PF00582"/>
    </source>
</evidence>
<dbReference type="RefSeq" id="WP_170193128.1">
    <property type="nucleotide sequence ID" value="NZ_JABBNB010000004.1"/>
</dbReference>
<gene>
    <name evidence="3" type="ORF">HH308_05235</name>
</gene>
<feature type="domain" description="UspA" evidence="2">
    <location>
        <begin position="149"/>
        <end position="287"/>
    </location>
</feature>
<comment type="similarity">
    <text evidence="1">Belongs to the universal stress protein A family.</text>
</comment>
<dbReference type="InterPro" id="IPR006016">
    <property type="entry name" value="UspA"/>
</dbReference>
<feature type="domain" description="UspA" evidence="2">
    <location>
        <begin position="3"/>
        <end position="130"/>
    </location>
</feature>
<organism evidence="3 4">
    <name type="scientific">Gordonia asplenii</name>
    <dbReference type="NCBI Taxonomy" id="2725283"/>
    <lineage>
        <taxon>Bacteria</taxon>
        <taxon>Bacillati</taxon>
        <taxon>Actinomycetota</taxon>
        <taxon>Actinomycetes</taxon>
        <taxon>Mycobacteriales</taxon>
        <taxon>Gordoniaceae</taxon>
        <taxon>Gordonia</taxon>
    </lineage>
</organism>
<proteinExistence type="inferred from homology"/>